<accession>A0ACB6S3L3</accession>
<gene>
    <name evidence="1" type="ORF">BU25DRAFT_31669</name>
</gene>
<name>A0ACB6S3L3_9PLEO</name>
<organism evidence="1 2">
    <name type="scientific">Macroventuria anomochaeta</name>
    <dbReference type="NCBI Taxonomy" id="301207"/>
    <lineage>
        <taxon>Eukaryota</taxon>
        <taxon>Fungi</taxon>
        <taxon>Dikarya</taxon>
        <taxon>Ascomycota</taxon>
        <taxon>Pezizomycotina</taxon>
        <taxon>Dothideomycetes</taxon>
        <taxon>Pleosporomycetidae</taxon>
        <taxon>Pleosporales</taxon>
        <taxon>Pleosporineae</taxon>
        <taxon>Didymellaceae</taxon>
        <taxon>Macroventuria</taxon>
    </lineage>
</organism>
<evidence type="ECO:0000313" key="2">
    <source>
        <dbReference type="Proteomes" id="UP000799754"/>
    </source>
</evidence>
<reference evidence="1" key="1">
    <citation type="journal article" date="2020" name="Stud. Mycol.">
        <title>101 Dothideomycetes genomes: a test case for predicting lifestyles and emergence of pathogens.</title>
        <authorList>
            <person name="Haridas S."/>
            <person name="Albert R."/>
            <person name="Binder M."/>
            <person name="Bloem J."/>
            <person name="Labutti K."/>
            <person name="Salamov A."/>
            <person name="Andreopoulos B."/>
            <person name="Baker S."/>
            <person name="Barry K."/>
            <person name="Bills G."/>
            <person name="Bluhm B."/>
            <person name="Cannon C."/>
            <person name="Castanera R."/>
            <person name="Culley D."/>
            <person name="Daum C."/>
            <person name="Ezra D."/>
            <person name="Gonzalez J."/>
            <person name="Henrissat B."/>
            <person name="Kuo A."/>
            <person name="Liang C."/>
            <person name="Lipzen A."/>
            <person name="Lutzoni F."/>
            <person name="Magnuson J."/>
            <person name="Mondo S."/>
            <person name="Nolan M."/>
            <person name="Ohm R."/>
            <person name="Pangilinan J."/>
            <person name="Park H.-J."/>
            <person name="Ramirez L."/>
            <person name="Alfaro M."/>
            <person name="Sun H."/>
            <person name="Tritt A."/>
            <person name="Yoshinaga Y."/>
            <person name="Zwiers L.-H."/>
            <person name="Turgeon B."/>
            <person name="Goodwin S."/>
            <person name="Spatafora J."/>
            <person name="Crous P."/>
            <person name="Grigoriev I."/>
        </authorList>
    </citation>
    <scope>NUCLEOTIDE SEQUENCE</scope>
    <source>
        <strain evidence="1">CBS 525.71</strain>
    </source>
</reference>
<keyword evidence="2" id="KW-1185">Reference proteome</keyword>
<protein>
    <submittedName>
        <fullName evidence="1">Uncharacterized protein</fullName>
    </submittedName>
</protein>
<evidence type="ECO:0000313" key="1">
    <source>
        <dbReference type="EMBL" id="KAF2628756.1"/>
    </source>
</evidence>
<dbReference type="Proteomes" id="UP000799754">
    <property type="component" value="Unassembled WGS sequence"/>
</dbReference>
<proteinExistence type="predicted"/>
<sequence length="65" mass="7205">MSAIVSMLWLTAVSARFLNGRYILGAITPANSAQFFPLHQLYGSYLNTQGADWHARDAGMNLEFV</sequence>
<comment type="caution">
    <text evidence="1">The sequence shown here is derived from an EMBL/GenBank/DDBJ whole genome shotgun (WGS) entry which is preliminary data.</text>
</comment>
<dbReference type="EMBL" id="MU006712">
    <property type="protein sequence ID" value="KAF2628756.1"/>
    <property type="molecule type" value="Genomic_DNA"/>
</dbReference>